<reference evidence="2" key="1">
    <citation type="submission" date="2016-10" db="EMBL/GenBank/DDBJ databases">
        <authorList>
            <person name="Varghese N."/>
            <person name="Submissions S."/>
        </authorList>
    </citation>
    <scope>NUCLEOTIDE SEQUENCE [LARGE SCALE GENOMIC DNA]</scope>
    <source>
        <strain evidence="2">CGMCC 4.3504</strain>
    </source>
</reference>
<evidence type="ECO:0000313" key="1">
    <source>
        <dbReference type="EMBL" id="SDC04398.1"/>
    </source>
</evidence>
<protein>
    <submittedName>
        <fullName evidence="1">Cellobiose-binding protein</fullName>
    </submittedName>
</protein>
<dbReference type="Pfam" id="PF13416">
    <property type="entry name" value="SBP_bac_8"/>
    <property type="match status" value="1"/>
</dbReference>
<keyword evidence="2" id="KW-1185">Reference proteome</keyword>
<gene>
    <name evidence="1" type="ORF">SAMN05216505_101186</name>
</gene>
<dbReference type="Proteomes" id="UP000182100">
    <property type="component" value="Unassembled WGS sequence"/>
</dbReference>
<organism evidence="1 2">
    <name type="scientific">Streptomyces prasinopilosus</name>
    <dbReference type="NCBI Taxonomy" id="67344"/>
    <lineage>
        <taxon>Bacteria</taxon>
        <taxon>Bacillati</taxon>
        <taxon>Actinomycetota</taxon>
        <taxon>Actinomycetes</taxon>
        <taxon>Kitasatosporales</taxon>
        <taxon>Streptomycetaceae</taxon>
        <taxon>Streptomyces</taxon>
    </lineage>
</organism>
<dbReference type="InterPro" id="IPR006059">
    <property type="entry name" value="SBP"/>
</dbReference>
<sequence length="452" mass="48225">MRARTLPLSRQRTNGGKLFTRKALAIAAVVSLGTGLLAGCADDGGDDDSGSSSGGEGKTTITLGLFGTMGFKEAGLYAEYEKLNPDIKIAENVIERNENYYPALVNHLTTNSGLMDVQAIEVANIAEVVGTQADKFTDMSKVEGVDKSGWLDWKWEQATSKDGQTIGLGTDVGPMAICYRKDLFDKAGLPTDREEVGKLWAGDWDKFIETGEKYKKAAGGGTFFMDSPGGLINAVLSSEKEKFYDSSGEVIYKSNPAVKAAFDLTAEAAEKGLVQSQTQFQPAWDTTIANSKFATVACPPWMLGYIKGKSQPDAAGKWDVAVAPKSGNWGGSFLGVPKSGKNVEEAQKLVAWLTAPEQQAKLFKVQGSFPSAPGAYDSAEVTGAKNEMTGDSPIGEIFSEAAKQIPDQVIGPKDQIIQQGLTDNGVILVTKGKSAEEAWETATKTIDNNLDK</sequence>
<dbReference type="AlphaFoldDB" id="A0A1G6ID58"/>
<accession>A0A1G6ID58</accession>
<dbReference type="PANTHER" id="PTHR43649:SF32">
    <property type="entry name" value="SUGAR BINDING SECRETED PROTEIN"/>
    <property type="match status" value="1"/>
</dbReference>
<dbReference type="EMBL" id="FMZK01000001">
    <property type="protein sequence ID" value="SDC04398.1"/>
    <property type="molecule type" value="Genomic_DNA"/>
</dbReference>
<dbReference type="STRING" id="67344.SAMN05216505_101186"/>
<dbReference type="Gene3D" id="3.40.190.10">
    <property type="entry name" value="Periplasmic binding protein-like II"/>
    <property type="match status" value="1"/>
</dbReference>
<dbReference type="RefSeq" id="WP_055574652.1">
    <property type="nucleotide sequence ID" value="NZ_FMZK01000001.1"/>
</dbReference>
<name>A0A1G6ID58_9ACTN</name>
<dbReference type="SUPFAM" id="SSF53850">
    <property type="entry name" value="Periplasmic binding protein-like II"/>
    <property type="match status" value="1"/>
</dbReference>
<proteinExistence type="predicted"/>
<dbReference type="PANTHER" id="PTHR43649">
    <property type="entry name" value="ARABINOSE-BINDING PROTEIN-RELATED"/>
    <property type="match status" value="1"/>
</dbReference>
<dbReference type="InterPro" id="IPR050490">
    <property type="entry name" value="Bact_solute-bd_prot1"/>
</dbReference>
<evidence type="ECO:0000313" key="2">
    <source>
        <dbReference type="Proteomes" id="UP000182100"/>
    </source>
</evidence>